<gene>
    <name evidence="1" type="ORF">KHLLAP_LOCUS4705</name>
</gene>
<keyword evidence="2" id="KW-1185">Reference proteome</keyword>
<reference evidence="1" key="1">
    <citation type="submission" date="2023-10" db="EMBL/GenBank/DDBJ databases">
        <authorList>
            <person name="Hackl T."/>
        </authorList>
    </citation>
    <scope>NUCLEOTIDE SEQUENCE</scope>
</reference>
<dbReference type="AlphaFoldDB" id="A0AAI8VAT0"/>
<evidence type="ECO:0000313" key="1">
    <source>
        <dbReference type="EMBL" id="CAJ2504237.1"/>
    </source>
</evidence>
<organism evidence="1 2">
    <name type="scientific">Anthostomella pinea</name>
    <dbReference type="NCBI Taxonomy" id="933095"/>
    <lineage>
        <taxon>Eukaryota</taxon>
        <taxon>Fungi</taxon>
        <taxon>Dikarya</taxon>
        <taxon>Ascomycota</taxon>
        <taxon>Pezizomycotina</taxon>
        <taxon>Sordariomycetes</taxon>
        <taxon>Xylariomycetidae</taxon>
        <taxon>Xylariales</taxon>
        <taxon>Xylariaceae</taxon>
        <taxon>Anthostomella</taxon>
    </lineage>
</organism>
<name>A0AAI8VAT0_9PEZI</name>
<accession>A0AAI8VAT0</accession>
<evidence type="ECO:0000313" key="2">
    <source>
        <dbReference type="Proteomes" id="UP001295740"/>
    </source>
</evidence>
<proteinExistence type="predicted"/>
<protein>
    <submittedName>
        <fullName evidence="1">Uu.00g116310.m01.CDS01</fullName>
    </submittedName>
</protein>
<comment type="caution">
    <text evidence="1">The sequence shown here is derived from an EMBL/GenBank/DDBJ whole genome shotgun (WGS) entry which is preliminary data.</text>
</comment>
<dbReference type="Proteomes" id="UP001295740">
    <property type="component" value="Unassembled WGS sequence"/>
</dbReference>
<dbReference type="EMBL" id="CAUWAG010000006">
    <property type="protein sequence ID" value="CAJ2504237.1"/>
    <property type="molecule type" value="Genomic_DNA"/>
</dbReference>
<sequence>MRIPGLEYTARALSLSTGSQRPLSDDPFRGVSDTRFLSRPELPGGTPLSLCEVSRPTDLYNITSVEVTQQPIHFDDFFLFHLYGTFQGTFTPNATITFSVDCGSHCEDYGYPPGETSPYEAWTEGFCTLTDIQQPLGGLPKRNTTCPPVEGFALLESPGYVMPMFFRRPGFFNFTFDAKTAEGGRIYCLTAEVCLRWEDEEINKRYKGPMTNCTWPR</sequence>